<sequence>MKTSLENLLSIDRQYKMILQRLTKKNNLTISEWQLLKKIAAKFNTQEKLSKETDLDISTLSRQLKRLVEKDMLDKHSIGDDKRQLIYTMTEVGVESSNAVDLGFTELESTIFEKWPEDEQNLLRMLLNRLDKSLTRTDV</sequence>
<dbReference type="SUPFAM" id="SSF46785">
    <property type="entry name" value="Winged helix' DNA-binding domain"/>
    <property type="match status" value="1"/>
</dbReference>
<dbReference type="SMART" id="SM00347">
    <property type="entry name" value="HTH_MARR"/>
    <property type="match status" value="1"/>
</dbReference>
<dbReference type="PRINTS" id="PR00598">
    <property type="entry name" value="HTHMARR"/>
</dbReference>
<dbReference type="Gene3D" id="1.10.10.10">
    <property type="entry name" value="Winged helix-like DNA-binding domain superfamily/Winged helix DNA-binding domain"/>
    <property type="match status" value="1"/>
</dbReference>
<dbReference type="EMBL" id="JANXLI010000001">
    <property type="protein sequence ID" value="MCZ2490951.1"/>
    <property type="molecule type" value="Genomic_DNA"/>
</dbReference>
<organism evidence="5 6">
    <name type="scientific">Dellaglioa carnosa</name>
    <dbReference type="NCBI Taxonomy" id="2995136"/>
    <lineage>
        <taxon>Bacteria</taxon>
        <taxon>Bacillati</taxon>
        <taxon>Bacillota</taxon>
        <taxon>Bacilli</taxon>
        <taxon>Lactobacillales</taxon>
        <taxon>Lactobacillaceae</taxon>
        <taxon>Dellaglioa</taxon>
    </lineage>
</organism>
<dbReference type="InterPro" id="IPR000835">
    <property type="entry name" value="HTH_MarR-typ"/>
</dbReference>
<feature type="domain" description="HTH marR-type" evidence="4">
    <location>
        <begin position="1"/>
        <end position="132"/>
    </location>
</feature>
<reference evidence="5" key="1">
    <citation type="submission" date="2022-09" db="EMBL/GenBank/DDBJ databases">
        <title>Diversity of Dellaglioa algida.</title>
        <authorList>
            <person name="Matthias E."/>
            <person name="Werum V."/>
        </authorList>
    </citation>
    <scope>NUCLEOTIDE SEQUENCE</scope>
    <source>
        <strain evidence="5">TMW 2.2523</strain>
    </source>
</reference>
<keyword evidence="2" id="KW-0238">DNA-binding</keyword>
<evidence type="ECO:0000256" key="2">
    <source>
        <dbReference type="ARBA" id="ARBA00023125"/>
    </source>
</evidence>
<dbReference type="InterPro" id="IPR055166">
    <property type="entry name" value="Transc_reg_Sar_Rot_HTH"/>
</dbReference>
<dbReference type="Pfam" id="PF22381">
    <property type="entry name" value="Staph_reg_Sar_Rot"/>
    <property type="match status" value="1"/>
</dbReference>
<evidence type="ECO:0000259" key="4">
    <source>
        <dbReference type="PROSITE" id="PS50995"/>
    </source>
</evidence>
<dbReference type="Proteomes" id="UP001081467">
    <property type="component" value="Unassembled WGS sequence"/>
</dbReference>
<comment type="caution">
    <text evidence="5">The sequence shown here is derived from an EMBL/GenBank/DDBJ whole genome shotgun (WGS) entry which is preliminary data.</text>
</comment>
<protein>
    <submittedName>
        <fullName evidence="5">MarR family winged helix-turn-helix transcriptional regulator</fullName>
    </submittedName>
</protein>
<dbReference type="InterPro" id="IPR036390">
    <property type="entry name" value="WH_DNA-bd_sf"/>
</dbReference>
<evidence type="ECO:0000313" key="5">
    <source>
        <dbReference type="EMBL" id="MCZ2490951.1"/>
    </source>
</evidence>
<keyword evidence="3" id="KW-0804">Transcription</keyword>
<accession>A0ABT4JKQ4</accession>
<dbReference type="InterPro" id="IPR036388">
    <property type="entry name" value="WH-like_DNA-bd_sf"/>
</dbReference>
<dbReference type="PROSITE" id="PS50995">
    <property type="entry name" value="HTH_MARR_2"/>
    <property type="match status" value="1"/>
</dbReference>
<evidence type="ECO:0000256" key="1">
    <source>
        <dbReference type="ARBA" id="ARBA00023015"/>
    </source>
</evidence>
<evidence type="ECO:0000256" key="3">
    <source>
        <dbReference type="ARBA" id="ARBA00023163"/>
    </source>
</evidence>
<gene>
    <name evidence="5" type="ORF">N0K80_02160</name>
</gene>
<name>A0ABT4JKQ4_9LACO</name>
<keyword evidence="1" id="KW-0805">Transcription regulation</keyword>
<keyword evidence="6" id="KW-1185">Reference proteome</keyword>
<evidence type="ECO:0000313" key="6">
    <source>
        <dbReference type="Proteomes" id="UP001081467"/>
    </source>
</evidence>
<proteinExistence type="predicted"/>
<dbReference type="RefSeq" id="WP_146342083.1">
    <property type="nucleotide sequence ID" value="NZ_JANXKW010000001.1"/>
</dbReference>